<proteinExistence type="predicted"/>
<feature type="domain" description="Zeta toxin" evidence="3">
    <location>
        <begin position="30"/>
        <end position="180"/>
    </location>
</feature>
<dbReference type="RefSeq" id="WP_048287615.1">
    <property type="nucleotide sequence ID" value="NZ_LDZN01000005.1"/>
</dbReference>
<reference evidence="4" key="1">
    <citation type="submission" date="2024-02" db="EMBL/GenBank/DDBJ databases">
        <authorList>
            <consortium name="Clinical and Environmental Microbiology Branch: Whole genome sequencing antimicrobial resistance pathogens in the healthcare setting"/>
        </authorList>
    </citation>
    <scope>NUCLEOTIDE SEQUENCE</scope>
    <source>
        <strain evidence="4">2021DK-00143</strain>
    </source>
</reference>
<keyword evidence="1" id="KW-0547">Nucleotide-binding</keyword>
<evidence type="ECO:0000259" key="3">
    <source>
        <dbReference type="Pfam" id="PF06414"/>
    </source>
</evidence>
<dbReference type="Pfam" id="PF06414">
    <property type="entry name" value="Zeta_toxin"/>
    <property type="match status" value="1"/>
</dbReference>
<evidence type="ECO:0000313" key="4">
    <source>
        <dbReference type="EMBL" id="EML1473104.1"/>
    </source>
</evidence>
<dbReference type="SUPFAM" id="SSF52540">
    <property type="entry name" value="P-loop containing nucleoside triphosphate hydrolases"/>
    <property type="match status" value="1"/>
</dbReference>
<dbReference type="GO" id="GO:0016301">
    <property type="term" value="F:kinase activity"/>
    <property type="evidence" value="ECO:0007669"/>
    <property type="project" value="InterPro"/>
</dbReference>
<dbReference type="GO" id="GO:0005524">
    <property type="term" value="F:ATP binding"/>
    <property type="evidence" value="ECO:0007669"/>
    <property type="project" value="UniProtKB-KW"/>
</dbReference>
<dbReference type="AlphaFoldDB" id="A0AAI9DN53"/>
<gene>
    <name evidence="4" type="ORF">QEG54_003894</name>
</gene>
<accession>A0AAI9DN53</accession>
<evidence type="ECO:0000256" key="1">
    <source>
        <dbReference type="ARBA" id="ARBA00022741"/>
    </source>
</evidence>
<comment type="caution">
    <text evidence="4">The sequence shown here is derived from an EMBL/GenBank/DDBJ whole genome shotgun (WGS) entry which is preliminary data.</text>
</comment>
<name>A0AAI9DN53_PLUGE</name>
<keyword evidence="2" id="KW-0067">ATP-binding</keyword>
<dbReference type="Gene3D" id="3.40.50.300">
    <property type="entry name" value="P-loop containing nucleotide triphosphate hydrolases"/>
    <property type="match status" value="1"/>
</dbReference>
<organism evidence="4">
    <name type="scientific">Pluralibacter gergoviae</name>
    <name type="common">Enterobacter gergoviae</name>
    <dbReference type="NCBI Taxonomy" id="61647"/>
    <lineage>
        <taxon>Bacteria</taxon>
        <taxon>Pseudomonadati</taxon>
        <taxon>Pseudomonadota</taxon>
        <taxon>Gammaproteobacteria</taxon>
        <taxon>Enterobacterales</taxon>
        <taxon>Enterobacteriaceae</taxon>
        <taxon>Pluralibacter</taxon>
    </lineage>
</organism>
<protein>
    <submittedName>
        <fullName evidence="4">Zeta toxin family protein</fullName>
    </submittedName>
</protein>
<evidence type="ECO:0000256" key="2">
    <source>
        <dbReference type="ARBA" id="ARBA00022840"/>
    </source>
</evidence>
<dbReference type="InterPro" id="IPR010488">
    <property type="entry name" value="Zeta_toxin_domain"/>
</dbReference>
<sequence length="232" mass="27276">MDKELVAVLPAFSRSIRPSLYQYLTQNKRVTSQDVLFMAGSPAAGKTELLDLLIEENRITNIVRIDADDFRWWFPYYNEANAAAYQKPASQMVELMYRYALRDGYQIVMDSTFASRDIAERNVQRALSAGYRVMINYVYFDPELAWRYAKLRARKVPLDILKQNFFKSRKTIEYMIEKYKDNITLNVYQRRPSPQNPHKFVVDYKPDVTLASWPDSHDCPYRDVSDLSHITL</sequence>
<dbReference type="InterPro" id="IPR027417">
    <property type="entry name" value="P-loop_NTPase"/>
</dbReference>
<dbReference type="EMBL" id="ABLOKC030000024">
    <property type="protein sequence ID" value="EML1473104.1"/>
    <property type="molecule type" value="Genomic_DNA"/>
</dbReference>